<evidence type="ECO:0000313" key="2">
    <source>
        <dbReference type="EMBL" id="KAK5988088.1"/>
    </source>
</evidence>
<dbReference type="Gene3D" id="3.40.50.720">
    <property type="entry name" value="NAD(P)-binding Rossmann-like Domain"/>
    <property type="match status" value="1"/>
</dbReference>
<feature type="region of interest" description="Disordered" evidence="1">
    <location>
        <begin position="104"/>
        <end position="137"/>
    </location>
</feature>
<evidence type="ECO:0000313" key="3">
    <source>
        <dbReference type="Proteomes" id="UP001338125"/>
    </source>
</evidence>
<comment type="caution">
    <text evidence="2">The sequence shown here is derived from an EMBL/GenBank/DDBJ whole genome shotgun (WGS) entry which is preliminary data.</text>
</comment>
<protein>
    <recommendedName>
        <fullName evidence="4">Pyrroline-5-carboxylate reductase catalytic N-terminal domain-containing protein</fullName>
    </recommendedName>
</protein>
<reference evidence="2 3" key="1">
    <citation type="submission" date="2024-01" db="EMBL/GenBank/DDBJ databases">
        <title>Complete genome of Cladobotryum mycophilum ATHUM6906.</title>
        <authorList>
            <person name="Christinaki A.C."/>
            <person name="Myridakis A.I."/>
            <person name="Kouvelis V.N."/>
        </authorList>
    </citation>
    <scope>NUCLEOTIDE SEQUENCE [LARGE SCALE GENOMIC DNA]</scope>
    <source>
        <strain evidence="2 3">ATHUM6906</strain>
    </source>
</reference>
<evidence type="ECO:0008006" key="4">
    <source>
        <dbReference type="Google" id="ProtNLM"/>
    </source>
</evidence>
<evidence type="ECO:0000256" key="1">
    <source>
        <dbReference type="SAM" id="MobiDB-lite"/>
    </source>
</evidence>
<name>A0ABR0S7E2_9HYPO</name>
<feature type="compositionally biased region" description="Basic and acidic residues" evidence="1">
    <location>
        <begin position="111"/>
        <end position="137"/>
    </location>
</feature>
<feature type="region of interest" description="Disordered" evidence="1">
    <location>
        <begin position="176"/>
        <end position="200"/>
    </location>
</feature>
<dbReference type="SUPFAM" id="SSF51735">
    <property type="entry name" value="NAD(P)-binding Rossmann-fold domains"/>
    <property type="match status" value="1"/>
</dbReference>
<dbReference type="EMBL" id="JAVFKD010000016">
    <property type="protein sequence ID" value="KAK5988088.1"/>
    <property type="molecule type" value="Genomic_DNA"/>
</dbReference>
<dbReference type="InterPro" id="IPR036291">
    <property type="entry name" value="NAD(P)-bd_dom_sf"/>
</dbReference>
<keyword evidence="3" id="KW-1185">Reference proteome</keyword>
<dbReference type="Proteomes" id="UP001338125">
    <property type="component" value="Unassembled WGS sequence"/>
</dbReference>
<accession>A0ABR0S7E2</accession>
<organism evidence="2 3">
    <name type="scientific">Cladobotryum mycophilum</name>
    <dbReference type="NCBI Taxonomy" id="491253"/>
    <lineage>
        <taxon>Eukaryota</taxon>
        <taxon>Fungi</taxon>
        <taxon>Dikarya</taxon>
        <taxon>Ascomycota</taxon>
        <taxon>Pezizomycotina</taxon>
        <taxon>Sordariomycetes</taxon>
        <taxon>Hypocreomycetidae</taxon>
        <taxon>Hypocreales</taxon>
        <taxon>Hypocreaceae</taxon>
        <taxon>Cladobotryum</taxon>
    </lineage>
</organism>
<feature type="compositionally biased region" description="Basic and acidic residues" evidence="1">
    <location>
        <begin position="182"/>
        <end position="199"/>
    </location>
</feature>
<proteinExistence type="predicted"/>
<sequence>MPQSALLLGSGYVATPTVEVLANASVHVTVASRTLASAQKLAGSFPKHQGQALRTAPHFASPHELVVIMNISVENSQASGLESKVLALEKQTLGLEQKHWLLLPPAQDGEGNVKETNEATEEPSKPQDAPKEDQKTHDEDIHFPFLSYNYYRTSQLTRQQIEFNPHSRVKIIKTITNPATGERAERQADATQSRPDENGKYVFTLKKTTKTDK</sequence>
<gene>
    <name evidence="2" type="ORF">PT974_12227</name>
</gene>